<evidence type="ECO:0000256" key="8">
    <source>
        <dbReference type="ARBA" id="ARBA00023242"/>
    </source>
</evidence>
<keyword evidence="3" id="KW-0677">Repeat</keyword>
<name>A0AAV2QQY5_MEGNR</name>
<dbReference type="PANTHER" id="PTHR47772">
    <property type="entry name" value="ZINC FINGER PROTEIN 200"/>
    <property type="match status" value="1"/>
</dbReference>
<reference evidence="11 12" key="1">
    <citation type="submission" date="2024-05" db="EMBL/GenBank/DDBJ databases">
        <authorList>
            <person name="Wallberg A."/>
        </authorList>
    </citation>
    <scope>NUCLEOTIDE SEQUENCE [LARGE SCALE GENOMIC DNA]</scope>
</reference>
<evidence type="ECO:0000313" key="11">
    <source>
        <dbReference type="EMBL" id="CAL4097608.1"/>
    </source>
</evidence>
<dbReference type="InterPro" id="IPR013087">
    <property type="entry name" value="Znf_C2H2_type"/>
</dbReference>
<keyword evidence="6" id="KW-0805">Transcription regulation</keyword>
<sequence length="211" mass="25140">MKIMNSGRYRTTAKRCQCIVKEDPLDGKGKETWFRYNKCSKKFVKNRAPRMHMMIHTMEKPYVCTMCDQTYTTKYNLNRHLMSIHRENTIHNKSIDWKVKYETYQFKTEADLEADILTHTKNDKPFACTMCSFKSGKISSLKTHLMLYSEDSLTHCLHCGKEFKIKYYLLIHLLSHIKGKRFACSECEQNFQFKSTLLKHFLEHRKSIQIN</sequence>
<dbReference type="AlphaFoldDB" id="A0AAV2QQY5"/>
<evidence type="ECO:0000256" key="7">
    <source>
        <dbReference type="ARBA" id="ARBA00023163"/>
    </source>
</evidence>
<organism evidence="11 12">
    <name type="scientific">Meganyctiphanes norvegica</name>
    <name type="common">Northern krill</name>
    <name type="synonym">Thysanopoda norvegica</name>
    <dbReference type="NCBI Taxonomy" id="48144"/>
    <lineage>
        <taxon>Eukaryota</taxon>
        <taxon>Metazoa</taxon>
        <taxon>Ecdysozoa</taxon>
        <taxon>Arthropoda</taxon>
        <taxon>Crustacea</taxon>
        <taxon>Multicrustacea</taxon>
        <taxon>Malacostraca</taxon>
        <taxon>Eumalacostraca</taxon>
        <taxon>Eucarida</taxon>
        <taxon>Euphausiacea</taxon>
        <taxon>Euphausiidae</taxon>
        <taxon>Meganyctiphanes</taxon>
    </lineage>
</organism>
<feature type="domain" description="C2H2-type" evidence="10">
    <location>
        <begin position="62"/>
        <end position="90"/>
    </location>
</feature>
<dbReference type="SMART" id="SM00355">
    <property type="entry name" value="ZnF_C2H2"/>
    <property type="match status" value="5"/>
</dbReference>
<comment type="caution">
    <text evidence="11">The sequence shown here is derived from an EMBL/GenBank/DDBJ whole genome shotgun (WGS) entry which is preliminary data.</text>
</comment>
<evidence type="ECO:0000256" key="6">
    <source>
        <dbReference type="ARBA" id="ARBA00023015"/>
    </source>
</evidence>
<evidence type="ECO:0000256" key="2">
    <source>
        <dbReference type="ARBA" id="ARBA00022723"/>
    </source>
</evidence>
<dbReference type="GO" id="GO:0008270">
    <property type="term" value="F:zinc ion binding"/>
    <property type="evidence" value="ECO:0007669"/>
    <property type="project" value="UniProtKB-KW"/>
</dbReference>
<evidence type="ECO:0000256" key="4">
    <source>
        <dbReference type="ARBA" id="ARBA00022771"/>
    </source>
</evidence>
<dbReference type="EMBL" id="CAXKWB010010335">
    <property type="protein sequence ID" value="CAL4097608.1"/>
    <property type="molecule type" value="Genomic_DNA"/>
</dbReference>
<dbReference type="PROSITE" id="PS50157">
    <property type="entry name" value="ZINC_FINGER_C2H2_2"/>
    <property type="match status" value="4"/>
</dbReference>
<dbReference type="Gene3D" id="3.30.160.60">
    <property type="entry name" value="Classic Zinc Finger"/>
    <property type="match status" value="4"/>
</dbReference>
<gene>
    <name evidence="11" type="ORF">MNOR_LOCUS16029</name>
</gene>
<keyword evidence="12" id="KW-1185">Reference proteome</keyword>
<evidence type="ECO:0000256" key="9">
    <source>
        <dbReference type="PROSITE-ProRule" id="PRU00042"/>
    </source>
</evidence>
<dbReference type="InterPro" id="IPR036236">
    <property type="entry name" value="Znf_C2H2_sf"/>
</dbReference>
<comment type="subcellular location">
    <subcellularLocation>
        <location evidence="1">Nucleus</location>
    </subcellularLocation>
</comment>
<evidence type="ECO:0000259" key="10">
    <source>
        <dbReference type="PROSITE" id="PS50157"/>
    </source>
</evidence>
<dbReference type="PROSITE" id="PS00028">
    <property type="entry name" value="ZINC_FINGER_C2H2_1"/>
    <property type="match status" value="3"/>
</dbReference>
<dbReference type="FunFam" id="3.30.160.60:FF:000065">
    <property type="entry name" value="B-cell CLL/lymphoma 6, member B"/>
    <property type="match status" value="1"/>
</dbReference>
<evidence type="ECO:0000256" key="5">
    <source>
        <dbReference type="ARBA" id="ARBA00022833"/>
    </source>
</evidence>
<keyword evidence="2" id="KW-0479">Metal-binding</keyword>
<keyword evidence="7" id="KW-0804">Transcription</keyword>
<dbReference type="Proteomes" id="UP001497623">
    <property type="component" value="Unassembled WGS sequence"/>
</dbReference>
<proteinExistence type="predicted"/>
<keyword evidence="4 9" id="KW-0863">Zinc-finger</keyword>
<dbReference type="Pfam" id="PF00096">
    <property type="entry name" value="zf-C2H2"/>
    <property type="match status" value="1"/>
</dbReference>
<protein>
    <recommendedName>
        <fullName evidence="10">C2H2-type domain-containing protein</fullName>
    </recommendedName>
</protein>
<feature type="domain" description="C2H2-type" evidence="10">
    <location>
        <begin position="154"/>
        <end position="181"/>
    </location>
</feature>
<evidence type="ECO:0000256" key="3">
    <source>
        <dbReference type="ARBA" id="ARBA00022737"/>
    </source>
</evidence>
<evidence type="ECO:0000256" key="1">
    <source>
        <dbReference type="ARBA" id="ARBA00004123"/>
    </source>
</evidence>
<accession>A0AAV2QQY5</accession>
<evidence type="ECO:0000313" key="12">
    <source>
        <dbReference type="Proteomes" id="UP001497623"/>
    </source>
</evidence>
<dbReference type="SUPFAM" id="SSF57667">
    <property type="entry name" value="beta-beta-alpha zinc fingers"/>
    <property type="match status" value="3"/>
</dbReference>
<feature type="domain" description="C2H2-type" evidence="10">
    <location>
        <begin position="34"/>
        <end position="61"/>
    </location>
</feature>
<keyword evidence="8" id="KW-0539">Nucleus</keyword>
<dbReference type="PANTHER" id="PTHR47772:SF13">
    <property type="entry name" value="GASTRULA ZINC FINGER PROTEIN XLCGF49.1-LIKE-RELATED"/>
    <property type="match status" value="1"/>
</dbReference>
<dbReference type="InterPro" id="IPR050636">
    <property type="entry name" value="C2H2-ZF_domain-containing"/>
</dbReference>
<keyword evidence="5" id="KW-0862">Zinc</keyword>
<dbReference type="GO" id="GO:0005634">
    <property type="term" value="C:nucleus"/>
    <property type="evidence" value="ECO:0007669"/>
    <property type="project" value="UniProtKB-SubCell"/>
</dbReference>
<feature type="domain" description="C2H2-type" evidence="10">
    <location>
        <begin position="182"/>
        <end position="204"/>
    </location>
</feature>